<dbReference type="PANTHER" id="PTHR12849:SF0">
    <property type="entry name" value="LARIAT DEBRANCHING ENZYME"/>
    <property type="match status" value="1"/>
</dbReference>
<gene>
    <name evidence="15" type="ORF">PAAG_05174</name>
</gene>
<comment type="cofactor">
    <cofactor evidence="3">
        <name>Fe(2+)</name>
        <dbReference type="ChEBI" id="CHEBI:29033"/>
    </cofactor>
</comment>
<evidence type="ECO:0000256" key="8">
    <source>
        <dbReference type="ARBA" id="ARBA00022801"/>
    </source>
</evidence>
<dbReference type="GO" id="GO:0008419">
    <property type="term" value="F:RNA lariat debranching enzyme activity"/>
    <property type="evidence" value="ECO:0007669"/>
    <property type="project" value="UniProtKB-ARBA"/>
</dbReference>
<evidence type="ECO:0000256" key="7">
    <source>
        <dbReference type="ARBA" id="ARBA00022723"/>
    </source>
</evidence>
<evidence type="ECO:0000256" key="9">
    <source>
        <dbReference type="ARBA" id="ARBA00022833"/>
    </source>
</evidence>
<dbReference type="GO" id="GO:0005634">
    <property type="term" value="C:nucleus"/>
    <property type="evidence" value="ECO:0007669"/>
    <property type="project" value="UniProtKB-SubCell"/>
</dbReference>
<accession>C1H331</accession>
<evidence type="ECO:0000256" key="10">
    <source>
        <dbReference type="ARBA" id="ARBA00023004"/>
    </source>
</evidence>
<comment type="cofactor">
    <cofactor evidence="1">
        <name>Mn(2+)</name>
        <dbReference type="ChEBI" id="CHEBI:29035"/>
    </cofactor>
</comment>
<dbReference type="PANTHER" id="PTHR12849">
    <property type="entry name" value="RNA LARIAT DEBRANCHING ENZYME"/>
    <property type="match status" value="1"/>
</dbReference>
<keyword evidence="16" id="KW-1185">Reference proteome</keyword>
<evidence type="ECO:0000256" key="13">
    <source>
        <dbReference type="SAM" id="MobiDB-lite"/>
    </source>
</evidence>
<name>C1H331_PARBA</name>
<feature type="region of interest" description="Disordered" evidence="13">
    <location>
        <begin position="659"/>
        <end position="721"/>
    </location>
</feature>
<dbReference type="CDD" id="cd00844">
    <property type="entry name" value="MPP_Dbr1_N"/>
    <property type="match status" value="1"/>
</dbReference>
<evidence type="ECO:0000256" key="4">
    <source>
        <dbReference type="ARBA" id="ARBA00004123"/>
    </source>
</evidence>
<dbReference type="eggNOG" id="KOG2863">
    <property type="taxonomic scope" value="Eukaryota"/>
</dbReference>
<keyword evidence="7" id="KW-0479">Metal-binding</keyword>
<evidence type="ECO:0000259" key="14">
    <source>
        <dbReference type="SMART" id="SM01124"/>
    </source>
</evidence>
<dbReference type="OMA" id="GIDDPLC"/>
<feature type="compositionally biased region" description="Polar residues" evidence="13">
    <location>
        <begin position="436"/>
        <end position="446"/>
    </location>
</feature>
<keyword evidence="6" id="KW-0507">mRNA processing</keyword>
<dbReference type="HOGENOM" id="CLU_005893_3_0_1"/>
<dbReference type="OrthoDB" id="407609at2759"/>
<dbReference type="GeneID" id="9096366"/>
<dbReference type="RefSeq" id="XP_015699716.1">
    <property type="nucleotide sequence ID" value="XM_015845490.1"/>
</dbReference>
<dbReference type="InterPro" id="IPR041816">
    <property type="entry name" value="Dbr1_N"/>
</dbReference>
<comment type="subcellular location">
    <subcellularLocation>
        <location evidence="4">Nucleus</location>
    </subcellularLocation>
</comment>
<keyword evidence="9" id="KW-0862">Zinc</keyword>
<keyword evidence="8" id="KW-0378">Hydrolase</keyword>
<evidence type="ECO:0000256" key="2">
    <source>
        <dbReference type="ARBA" id="ARBA00001947"/>
    </source>
</evidence>
<dbReference type="Pfam" id="PF05011">
    <property type="entry name" value="DBR1"/>
    <property type="match status" value="1"/>
</dbReference>
<protein>
    <submittedName>
        <fullName evidence="15">Lariat debranching enzyme</fullName>
    </submittedName>
</protein>
<keyword evidence="12" id="KW-0539">Nucleus</keyword>
<feature type="region of interest" description="Disordered" evidence="13">
    <location>
        <begin position="377"/>
        <end position="446"/>
    </location>
</feature>
<dbReference type="AlphaFoldDB" id="C1H331"/>
<evidence type="ECO:0000256" key="11">
    <source>
        <dbReference type="ARBA" id="ARBA00023211"/>
    </source>
</evidence>
<proteinExistence type="inferred from homology"/>
<evidence type="ECO:0000256" key="1">
    <source>
        <dbReference type="ARBA" id="ARBA00001936"/>
    </source>
</evidence>
<dbReference type="Proteomes" id="UP000002059">
    <property type="component" value="Partially assembled WGS sequence"/>
</dbReference>
<dbReference type="InterPro" id="IPR029052">
    <property type="entry name" value="Metallo-depent_PP-like"/>
</dbReference>
<evidence type="ECO:0000256" key="3">
    <source>
        <dbReference type="ARBA" id="ARBA00001954"/>
    </source>
</evidence>
<reference evidence="15 16" key="1">
    <citation type="journal article" date="2011" name="PLoS Genet.">
        <title>Comparative genomic analysis of human fungal pathogens causing paracoccidioidomycosis.</title>
        <authorList>
            <person name="Desjardins C.A."/>
            <person name="Champion M.D."/>
            <person name="Holder J.W."/>
            <person name="Muszewska A."/>
            <person name="Goldberg J."/>
            <person name="Bailao A.M."/>
            <person name="Brigido M.M."/>
            <person name="Ferreira M.E."/>
            <person name="Garcia A.M."/>
            <person name="Grynberg M."/>
            <person name="Gujja S."/>
            <person name="Heiman D.I."/>
            <person name="Henn M.R."/>
            <person name="Kodira C.D."/>
            <person name="Leon-Narvaez H."/>
            <person name="Longo L.V."/>
            <person name="Ma L.J."/>
            <person name="Malavazi I."/>
            <person name="Matsuo A.L."/>
            <person name="Morais F.V."/>
            <person name="Pereira M."/>
            <person name="Rodriguez-Brito S."/>
            <person name="Sakthikumar S."/>
            <person name="Salem-Izacc S.M."/>
            <person name="Sykes S.M."/>
            <person name="Teixeira M.M."/>
            <person name="Vallejo M.C."/>
            <person name="Walter M.E."/>
            <person name="Yandava C."/>
            <person name="Young S."/>
            <person name="Zeng Q."/>
            <person name="Zucker J."/>
            <person name="Felipe M.S."/>
            <person name="Goldman G.H."/>
            <person name="Haas B.J."/>
            <person name="McEwen J.G."/>
            <person name="Nino-Vega G."/>
            <person name="Puccia R."/>
            <person name="San-Blas G."/>
            <person name="Soares C.M."/>
            <person name="Birren B.W."/>
            <person name="Cuomo C.A."/>
        </authorList>
    </citation>
    <scope>NUCLEOTIDE SEQUENCE [LARGE SCALE GENOMIC DNA]</scope>
    <source>
        <strain evidence="16">ATCC MYA-826 / Pb01</strain>
    </source>
</reference>
<evidence type="ECO:0000256" key="12">
    <source>
        <dbReference type="ARBA" id="ARBA00023242"/>
    </source>
</evidence>
<organism evidence="15 16">
    <name type="scientific">Paracoccidioides lutzii (strain ATCC MYA-826 / Pb01)</name>
    <name type="common">Paracoccidioides brasiliensis</name>
    <dbReference type="NCBI Taxonomy" id="502779"/>
    <lineage>
        <taxon>Eukaryota</taxon>
        <taxon>Fungi</taxon>
        <taxon>Dikarya</taxon>
        <taxon>Ascomycota</taxon>
        <taxon>Pezizomycotina</taxon>
        <taxon>Eurotiomycetes</taxon>
        <taxon>Eurotiomycetidae</taxon>
        <taxon>Onygenales</taxon>
        <taxon>Ajellomycetaceae</taxon>
        <taxon>Paracoccidioides</taxon>
    </lineage>
</organism>
<dbReference type="InterPro" id="IPR007708">
    <property type="entry name" value="DBR1_C"/>
</dbReference>
<dbReference type="InterPro" id="IPR004843">
    <property type="entry name" value="Calcineurin-like_PHP"/>
</dbReference>
<comment type="cofactor">
    <cofactor evidence="2">
        <name>Zn(2+)</name>
        <dbReference type="ChEBI" id="CHEBI:29105"/>
    </cofactor>
</comment>
<dbReference type="GO" id="GO:0046872">
    <property type="term" value="F:metal ion binding"/>
    <property type="evidence" value="ECO:0007669"/>
    <property type="project" value="UniProtKB-KW"/>
</dbReference>
<feature type="region of interest" description="Disordered" evidence="13">
    <location>
        <begin position="270"/>
        <end position="298"/>
    </location>
</feature>
<dbReference type="STRING" id="502779.C1H331"/>
<evidence type="ECO:0000313" key="15">
    <source>
        <dbReference type="EMBL" id="EEH34125.2"/>
    </source>
</evidence>
<dbReference type="KEGG" id="pbl:PAAG_05174"/>
<sequence length="721" mass="80395">MQSSNASQSLRVALEGCGHGKLHDIYASVNKAAKLKGWNGVDLLIIGGDFQASSYSFDLQTHAVRNSYDLSCMSVPQKYKKIGDFHEYYSGSRVAPYLTIFVGGNHEASNHLFELYYGGWVAPNIYYLGAANVIRCGPLRIAGISGIWKGYDYRKPHFERLPYNRDDKQSIYHVRELDVRKLLQIRTQVDLGLSHDWPQGIEWHGNFKKLFKMKPLFEADAQAGKLGSVAARYVLDRLRPPHWFSAHLHCKYTARLVHGDYKPPVLSDRLGPNRESQMTPLGDDVVVSPSTTKEPPTPFGSAQLSASQYFHTVASKQDAEDEARLMQEATEHERQIEASLISRPEVNCQFTWKSVGVVDSGLKREIQDITKVGFDKEQPSIRDEAAQQKGAVETPGVKNTDEIDIDLDTSSETSEKSGTMDSKKSMPNIADEMETNCDSSPQRVEAENISSTLAPDNVGEAAQSDEVPTDVRDQLPASFRKPNQMSSLPPDQLPIFDPKLPETIKNTETNFIALDKCEGKRKFIQLIEYPTISLPDGGAGGEESRPYQLKYDKEWLAITRAFADDLTLGDPSVSIPPNKGDARYKPEILSAEEWVEENIVKRGKMVVPHNFSITAPVYDPAVPITTNEMPPEYTNPQTAEFCKLLGIENKFHISDKERRARIDAGPLPEEERRFRPQYGRFGKGKGRGGGRGSRNEGGRWQGNGGRGKRGREGRGGFGGRS</sequence>
<evidence type="ECO:0000313" key="16">
    <source>
        <dbReference type="Proteomes" id="UP000002059"/>
    </source>
</evidence>
<evidence type="ECO:0000256" key="5">
    <source>
        <dbReference type="ARBA" id="ARBA00006045"/>
    </source>
</evidence>
<dbReference type="VEuPathDB" id="FungiDB:PAAG_05174"/>
<feature type="domain" description="Lariat debranching enzyme C-terminal" evidence="14">
    <location>
        <begin position="500"/>
        <end position="651"/>
    </location>
</feature>
<feature type="compositionally biased region" description="Basic and acidic residues" evidence="13">
    <location>
        <begin position="377"/>
        <end position="386"/>
    </location>
</feature>
<comment type="similarity">
    <text evidence="5">Belongs to the lariat debranching enzyme family.</text>
</comment>
<dbReference type="SUPFAM" id="SSF56300">
    <property type="entry name" value="Metallo-dependent phosphatases"/>
    <property type="match status" value="1"/>
</dbReference>
<dbReference type="GO" id="GO:0000398">
    <property type="term" value="P:mRNA splicing, via spliceosome"/>
    <property type="evidence" value="ECO:0007669"/>
    <property type="project" value="TreeGrafter"/>
</dbReference>
<dbReference type="Pfam" id="PF00149">
    <property type="entry name" value="Metallophos"/>
    <property type="match status" value="1"/>
</dbReference>
<dbReference type="SMART" id="SM01124">
    <property type="entry name" value="DBR1"/>
    <property type="match status" value="1"/>
</dbReference>
<keyword evidence="10" id="KW-0408">Iron</keyword>
<feature type="compositionally biased region" description="Polar residues" evidence="13">
    <location>
        <begin position="410"/>
        <end position="420"/>
    </location>
</feature>
<feature type="compositionally biased region" description="Polar residues" evidence="13">
    <location>
        <begin position="288"/>
        <end position="298"/>
    </location>
</feature>
<keyword evidence="11" id="KW-0464">Manganese</keyword>
<dbReference type="EMBL" id="KN294004">
    <property type="protein sequence ID" value="EEH34125.2"/>
    <property type="molecule type" value="Genomic_DNA"/>
</dbReference>
<evidence type="ECO:0000256" key="6">
    <source>
        <dbReference type="ARBA" id="ARBA00022664"/>
    </source>
</evidence>